<dbReference type="GO" id="GO:0000724">
    <property type="term" value="P:double-strand break repair via homologous recombination"/>
    <property type="evidence" value="ECO:0007669"/>
    <property type="project" value="TreeGrafter"/>
</dbReference>
<evidence type="ECO:0000313" key="7">
    <source>
        <dbReference type="EMBL" id="EGB05989.1"/>
    </source>
</evidence>
<evidence type="ECO:0000256" key="3">
    <source>
        <dbReference type="ARBA" id="ARBA00022806"/>
    </source>
</evidence>
<dbReference type="KEGG" id="aaf:AURANDRAFT_65956"/>
<protein>
    <recommendedName>
        <fullName evidence="6">UvrD-like helicase ATP-binding domain-containing protein</fullName>
    </recommendedName>
</protein>
<dbReference type="InterPro" id="IPR027417">
    <property type="entry name" value="P-loop_NTPase"/>
</dbReference>
<keyword evidence="8" id="KW-1185">Reference proteome</keyword>
<dbReference type="PANTHER" id="PTHR11070:SF30">
    <property type="entry name" value="F-BOX DNA HELICASE 1"/>
    <property type="match status" value="1"/>
</dbReference>
<dbReference type="RefSeq" id="XP_009039248.1">
    <property type="nucleotide sequence ID" value="XM_009041000.1"/>
</dbReference>
<keyword evidence="3 5" id="KW-0347">Helicase</keyword>
<feature type="domain" description="UvrD-like helicase ATP-binding" evidence="6">
    <location>
        <begin position="405"/>
        <end position="713"/>
    </location>
</feature>
<keyword evidence="4 5" id="KW-0067">ATP-binding</keyword>
<dbReference type="EMBL" id="GL833137">
    <property type="protein sequence ID" value="EGB05989.1"/>
    <property type="molecule type" value="Genomic_DNA"/>
</dbReference>
<dbReference type="PANTHER" id="PTHR11070">
    <property type="entry name" value="UVRD / RECB / PCRA DNA HELICASE FAMILY MEMBER"/>
    <property type="match status" value="1"/>
</dbReference>
<dbReference type="GO" id="GO:0005634">
    <property type="term" value="C:nucleus"/>
    <property type="evidence" value="ECO:0007669"/>
    <property type="project" value="TreeGrafter"/>
</dbReference>
<name>F0YFU5_AURAN</name>
<dbReference type="Proteomes" id="UP000002729">
    <property type="component" value="Unassembled WGS sequence"/>
</dbReference>
<evidence type="ECO:0000256" key="5">
    <source>
        <dbReference type="PROSITE-ProRule" id="PRU00560"/>
    </source>
</evidence>
<dbReference type="GO" id="GO:0031297">
    <property type="term" value="P:replication fork processing"/>
    <property type="evidence" value="ECO:0007669"/>
    <property type="project" value="TreeGrafter"/>
</dbReference>
<dbReference type="InParanoid" id="F0YFU5"/>
<dbReference type="SUPFAM" id="SSF52540">
    <property type="entry name" value="P-loop containing nucleoside triphosphate hydrolases"/>
    <property type="match status" value="1"/>
</dbReference>
<feature type="binding site" evidence="5">
    <location>
        <begin position="426"/>
        <end position="433"/>
    </location>
    <ligand>
        <name>ATP</name>
        <dbReference type="ChEBI" id="CHEBI:30616"/>
    </ligand>
</feature>
<dbReference type="GO" id="GO:0016787">
    <property type="term" value="F:hydrolase activity"/>
    <property type="evidence" value="ECO:0007669"/>
    <property type="project" value="UniProtKB-UniRule"/>
</dbReference>
<keyword evidence="2 5" id="KW-0378">Hydrolase</keyword>
<dbReference type="GeneID" id="20225581"/>
<dbReference type="GO" id="GO:0043138">
    <property type="term" value="F:3'-5' DNA helicase activity"/>
    <property type="evidence" value="ECO:0007669"/>
    <property type="project" value="TreeGrafter"/>
</dbReference>
<evidence type="ECO:0000256" key="1">
    <source>
        <dbReference type="ARBA" id="ARBA00022741"/>
    </source>
</evidence>
<evidence type="ECO:0000256" key="2">
    <source>
        <dbReference type="ARBA" id="ARBA00022801"/>
    </source>
</evidence>
<dbReference type="InterPro" id="IPR014016">
    <property type="entry name" value="UvrD-like_ATP-bd"/>
</dbReference>
<organism evidence="8">
    <name type="scientific">Aureococcus anophagefferens</name>
    <name type="common">Harmful bloom alga</name>
    <dbReference type="NCBI Taxonomy" id="44056"/>
    <lineage>
        <taxon>Eukaryota</taxon>
        <taxon>Sar</taxon>
        <taxon>Stramenopiles</taxon>
        <taxon>Ochrophyta</taxon>
        <taxon>Pelagophyceae</taxon>
        <taxon>Pelagomonadales</taxon>
        <taxon>Pelagomonadaceae</taxon>
        <taxon>Aureococcus</taxon>
    </lineage>
</organism>
<evidence type="ECO:0000313" key="8">
    <source>
        <dbReference type="Proteomes" id="UP000002729"/>
    </source>
</evidence>
<evidence type="ECO:0000256" key="4">
    <source>
        <dbReference type="ARBA" id="ARBA00022840"/>
    </source>
</evidence>
<dbReference type="Pfam" id="PF00580">
    <property type="entry name" value="UvrD-helicase"/>
    <property type="match status" value="1"/>
</dbReference>
<keyword evidence="1 5" id="KW-0547">Nucleotide-binding</keyword>
<dbReference type="OrthoDB" id="6340454at2759"/>
<dbReference type="eggNOG" id="KOG2108">
    <property type="taxonomic scope" value="Eukaryota"/>
</dbReference>
<dbReference type="InterPro" id="IPR000212">
    <property type="entry name" value="DNA_helicase_UvrD/REP"/>
</dbReference>
<dbReference type="AlphaFoldDB" id="F0YFU5"/>
<dbReference type="GO" id="GO:0003677">
    <property type="term" value="F:DNA binding"/>
    <property type="evidence" value="ECO:0007669"/>
    <property type="project" value="InterPro"/>
</dbReference>
<sequence>MGAGALAGFTIDFQVKATNVNNFLGANWFDIWKLIDTEDKGFVKTEVVRDFIAANAGKFTSPEFPTGFFAPILGADGKIKHKVYLRAFLHTTLRDGGHQNTNVYDYEFRRLCRYLFLMNELSVLCGETEAEEKTLNKADFVSSTRAVFADIDDATLDRAFANIDDLGGNKWKNDLICFDEFCHYIFCNRALEDENLRDEYERRGVWTSDDRPALEPLNAVCEAFMAGKDPEQRWPAPDAGFWPALPPAVPRATGPTAVLARIPLADYEAAGVVEAHAVASKLLPDVLGTTPEAEPWVAAAAFVLCAGGESPVQTLAALAAVEHALGDSRAASTVASMVAREFGAKLLAKLVEGQWDRAIFHRHAVWRGVLVQNIGRALDWMRLVGDQFRRPRPAAPDAPRALTAEQEAYAAEPLDPANNDVILVKAYAGTGKSHSTLEFVARRHGPESPVLVAYFNAAMAAEMRLKLTATIPGGAWECATLDALVQREFLRQVPSLAARKFHDASKSGPAITSQAVRRCVGISDGAYFSGTIATHTKRVLAIWVNSDKRHFGDAIIPYSVIKWWHARSKAMPPFLELAQKLWRGILSLAESNDDLKLSFGEVAKCFALRPYVDEPDVQWMLAGRGDCVLRRLSPFEGARGYAYVVIDEAQDLNPPHFELFVSAPRRNGDRVAHAIVGDPYQSLYAWRGARNALKSAAPLATTTVSLTKSFRFGPAVACLATAVLQECEARPEGSPKPPPLEGVGPDSRLHMRNDIACHDYTQSPLAVLARSNKSVMEEANAYALRAGDDAAPFLFLRGQNLGKQRMIVNVLVGLRDDEAAVATFGEDRGSWEHFLRLHAEEALEDAELVKAIELVKSNQQAVAIIDRVQAASVAVAEDARVVLGTVHSFKGLEGTAVRLLDDIVPSCTERMVPRGLSNPDLCLIYTALTRARDELYLNKGLRKLWLTRRPPRPVLRLAPPPPAPAPDDDDDEPLPELPGWCGLCGNDVPLDGLVIRGFRAAPSHTTTALVCEACSKCHDLQLPLRLQRQPAFEFIAGWKIPVPDVDES</sequence>
<dbReference type="GO" id="GO:0005524">
    <property type="term" value="F:ATP binding"/>
    <property type="evidence" value="ECO:0007669"/>
    <property type="project" value="UniProtKB-UniRule"/>
</dbReference>
<evidence type="ECO:0000259" key="6">
    <source>
        <dbReference type="PROSITE" id="PS51198"/>
    </source>
</evidence>
<reference evidence="7 8" key="1">
    <citation type="journal article" date="2011" name="Proc. Natl. Acad. Sci. U.S.A.">
        <title>Niche of harmful alga Aureococcus anophagefferens revealed through ecogenomics.</title>
        <authorList>
            <person name="Gobler C.J."/>
            <person name="Berry D.L."/>
            <person name="Dyhrman S.T."/>
            <person name="Wilhelm S.W."/>
            <person name="Salamov A."/>
            <person name="Lobanov A.V."/>
            <person name="Zhang Y."/>
            <person name="Collier J.L."/>
            <person name="Wurch L.L."/>
            <person name="Kustka A.B."/>
            <person name="Dill B.D."/>
            <person name="Shah M."/>
            <person name="VerBerkmoes N.C."/>
            <person name="Kuo A."/>
            <person name="Terry A."/>
            <person name="Pangilinan J."/>
            <person name="Lindquist E.A."/>
            <person name="Lucas S."/>
            <person name="Paulsen I.T."/>
            <person name="Hattenrath-Lehmann T.K."/>
            <person name="Talmage S.C."/>
            <person name="Walker E.A."/>
            <person name="Koch F."/>
            <person name="Burson A.M."/>
            <person name="Marcoval M.A."/>
            <person name="Tang Y.Z."/>
            <person name="Lecleir G.R."/>
            <person name="Coyne K.J."/>
            <person name="Berg G.M."/>
            <person name="Bertrand E.M."/>
            <person name="Saito M.A."/>
            <person name="Gladyshev V.N."/>
            <person name="Grigoriev I.V."/>
        </authorList>
    </citation>
    <scope>NUCLEOTIDE SEQUENCE [LARGE SCALE GENOMIC DNA]</scope>
    <source>
        <strain evidence="8">CCMP 1984</strain>
    </source>
</reference>
<proteinExistence type="predicted"/>
<gene>
    <name evidence="7" type="ORF">AURANDRAFT_65956</name>
</gene>
<accession>F0YFU5</accession>
<dbReference type="PROSITE" id="PS51198">
    <property type="entry name" value="UVRD_HELICASE_ATP_BIND"/>
    <property type="match status" value="1"/>
</dbReference>
<dbReference type="Gene3D" id="3.40.50.300">
    <property type="entry name" value="P-loop containing nucleotide triphosphate hydrolases"/>
    <property type="match status" value="3"/>
</dbReference>